<keyword evidence="3" id="KW-1185">Reference proteome</keyword>
<reference evidence="2" key="1">
    <citation type="journal article" date="2023" name="Nat. Commun.">
        <title>Diploid and tetraploid genomes of Acorus and the evolution of monocots.</title>
        <authorList>
            <person name="Ma L."/>
            <person name="Liu K.W."/>
            <person name="Li Z."/>
            <person name="Hsiao Y.Y."/>
            <person name="Qi Y."/>
            <person name="Fu T."/>
            <person name="Tang G.D."/>
            <person name="Zhang D."/>
            <person name="Sun W.H."/>
            <person name="Liu D.K."/>
            <person name="Li Y."/>
            <person name="Chen G.Z."/>
            <person name="Liu X.D."/>
            <person name="Liao X.Y."/>
            <person name="Jiang Y.T."/>
            <person name="Yu X."/>
            <person name="Hao Y."/>
            <person name="Huang J."/>
            <person name="Zhao X.W."/>
            <person name="Ke S."/>
            <person name="Chen Y.Y."/>
            <person name="Wu W.L."/>
            <person name="Hsu J.L."/>
            <person name="Lin Y.F."/>
            <person name="Huang M.D."/>
            <person name="Li C.Y."/>
            <person name="Huang L."/>
            <person name="Wang Z.W."/>
            <person name="Zhao X."/>
            <person name="Zhong W.Y."/>
            <person name="Peng D.H."/>
            <person name="Ahmad S."/>
            <person name="Lan S."/>
            <person name="Zhang J.S."/>
            <person name="Tsai W.C."/>
            <person name="Van de Peer Y."/>
            <person name="Liu Z.J."/>
        </authorList>
    </citation>
    <scope>NUCLEOTIDE SEQUENCE</scope>
    <source>
        <strain evidence="2">CP</strain>
    </source>
</reference>
<feature type="domain" description="Nucleoside phosphorylase" evidence="1">
    <location>
        <begin position="65"/>
        <end position="146"/>
    </location>
</feature>
<accession>A0AAV9CBZ2</accession>
<proteinExistence type="predicted"/>
<dbReference type="EMBL" id="JAUJYO010000020">
    <property type="protein sequence ID" value="KAK1286406.1"/>
    <property type="molecule type" value="Genomic_DNA"/>
</dbReference>
<dbReference type="Gene3D" id="3.40.50.1580">
    <property type="entry name" value="Nucleoside phosphorylase domain"/>
    <property type="match status" value="1"/>
</dbReference>
<reference evidence="2" key="2">
    <citation type="submission" date="2023-06" db="EMBL/GenBank/DDBJ databases">
        <authorList>
            <person name="Ma L."/>
            <person name="Liu K.-W."/>
            <person name="Li Z."/>
            <person name="Hsiao Y.-Y."/>
            <person name="Qi Y."/>
            <person name="Fu T."/>
            <person name="Tang G."/>
            <person name="Zhang D."/>
            <person name="Sun W.-H."/>
            <person name="Liu D.-K."/>
            <person name="Li Y."/>
            <person name="Chen G.-Z."/>
            <person name="Liu X.-D."/>
            <person name="Liao X.-Y."/>
            <person name="Jiang Y.-T."/>
            <person name="Yu X."/>
            <person name="Hao Y."/>
            <person name="Huang J."/>
            <person name="Zhao X.-W."/>
            <person name="Ke S."/>
            <person name="Chen Y.-Y."/>
            <person name="Wu W.-L."/>
            <person name="Hsu J.-L."/>
            <person name="Lin Y.-F."/>
            <person name="Huang M.-D."/>
            <person name="Li C.-Y."/>
            <person name="Huang L."/>
            <person name="Wang Z.-W."/>
            <person name="Zhao X."/>
            <person name="Zhong W.-Y."/>
            <person name="Peng D.-H."/>
            <person name="Ahmad S."/>
            <person name="Lan S."/>
            <person name="Zhang J.-S."/>
            <person name="Tsai W.-C."/>
            <person name="Van De Peer Y."/>
            <person name="Liu Z.-J."/>
        </authorList>
    </citation>
    <scope>NUCLEOTIDE SEQUENCE</scope>
    <source>
        <strain evidence="2">CP</strain>
        <tissue evidence="2">Leaves</tissue>
    </source>
</reference>
<evidence type="ECO:0000313" key="3">
    <source>
        <dbReference type="Proteomes" id="UP001180020"/>
    </source>
</evidence>
<dbReference type="GO" id="GO:0009116">
    <property type="term" value="P:nucleoside metabolic process"/>
    <property type="evidence" value="ECO:0007669"/>
    <property type="project" value="InterPro"/>
</dbReference>
<organism evidence="2 3">
    <name type="scientific">Acorus calamus</name>
    <name type="common">Sweet flag</name>
    <dbReference type="NCBI Taxonomy" id="4465"/>
    <lineage>
        <taxon>Eukaryota</taxon>
        <taxon>Viridiplantae</taxon>
        <taxon>Streptophyta</taxon>
        <taxon>Embryophyta</taxon>
        <taxon>Tracheophyta</taxon>
        <taxon>Spermatophyta</taxon>
        <taxon>Magnoliopsida</taxon>
        <taxon>Liliopsida</taxon>
        <taxon>Acoraceae</taxon>
        <taxon>Acorus</taxon>
    </lineage>
</organism>
<gene>
    <name evidence="2" type="ORF">QJS10_CPB20g00664</name>
</gene>
<dbReference type="AlphaFoldDB" id="A0AAV9CBZ2"/>
<evidence type="ECO:0000259" key="1">
    <source>
        <dbReference type="Pfam" id="PF01048"/>
    </source>
</evidence>
<dbReference type="GO" id="GO:0003824">
    <property type="term" value="F:catalytic activity"/>
    <property type="evidence" value="ECO:0007669"/>
    <property type="project" value="InterPro"/>
</dbReference>
<dbReference type="PANTHER" id="PTHR21234">
    <property type="entry name" value="PURINE NUCLEOSIDE PHOSPHORYLASE"/>
    <property type="match status" value="1"/>
</dbReference>
<evidence type="ECO:0000313" key="2">
    <source>
        <dbReference type="EMBL" id="KAK1286406.1"/>
    </source>
</evidence>
<name>A0AAV9CBZ2_ACOCL</name>
<sequence>MAGKKKMEVQGEENYLLETNLSFYDSDHDVFVVRGKELHFLSGHVSIIFGLSSRGESITTVYRGTSASIYLDNAAYRSFIYDKFGVSPVDIENASVALICAQQGVPFIVIRALSDLTGGGLAQSNEVDTFTPIAATNSVRVVVESIKKLGSH</sequence>
<dbReference type="InterPro" id="IPR035994">
    <property type="entry name" value="Nucleoside_phosphorylase_sf"/>
</dbReference>
<dbReference type="InterPro" id="IPR000845">
    <property type="entry name" value="Nucleoside_phosphorylase_d"/>
</dbReference>
<comment type="caution">
    <text evidence="2">The sequence shown here is derived from an EMBL/GenBank/DDBJ whole genome shotgun (WGS) entry which is preliminary data.</text>
</comment>
<protein>
    <recommendedName>
        <fullName evidence="1">Nucleoside phosphorylase domain-containing protein</fullName>
    </recommendedName>
</protein>
<dbReference type="SUPFAM" id="SSF53167">
    <property type="entry name" value="Purine and uridine phosphorylases"/>
    <property type="match status" value="1"/>
</dbReference>
<dbReference type="Pfam" id="PF01048">
    <property type="entry name" value="PNP_UDP_1"/>
    <property type="match status" value="1"/>
</dbReference>
<dbReference type="Proteomes" id="UP001180020">
    <property type="component" value="Unassembled WGS sequence"/>
</dbReference>
<dbReference type="PANTHER" id="PTHR21234:SF19">
    <property type="entry name" value="BARK STORAGE PROTEIN B-LIKE"/>
    <property type="match status" value="1"/>
</dbReference>